<protein>
    <submittedName>
        <fullName evidence="1">Glycosyl transferase</fullName>
    </submittedName>
</protein>
<dbReference type="EMBL" id="CP003235">
    <property type="protein sequence ID" value="AFC27524.1"/>
    <property type="molecule type" value="Genomic_DNA"/>
</dbReference>
<dbReference type="AlphaFoldDB" id="H6NSY3"/>
<dbReference type="HOGENOM" id="CLU_2651040_0_0_9"/>
<proteinExistence type="predicted"/>
<organism evidence="1 2">
    <name type="scientific">Paenibacillus mucilaginosus 3016</name>
    <dbReference type="NCBI Taxonomy" id="1116391"/>
    <lineage>
        <taxon>Bacteria</taxon>
        <taxon>Bacillati</taxon>
        <taxon>Bacillota</taxon>
        <taxon>Bacilli</taxon>
        <taxon>Bacillales</taxon>
        <taxon>Paenibacillaceae</taxon>
        <taxon>Paenibacillus</taxon>
    </lineage>
</organism>
<dbReference type="KEGG" id="pmq:PM3016_557"/>
<evidence type="ECO:0000313" key="1">
    <source>
        <dbReference type="EMBL" id="AFC27524.1"/>
    </source>
</evidence>
<evidence type="ECO:0000313" key="2">
    <source>
        <dbReference type="Proteomes" id="UP000007523"/>
    </source>
</evidence>
<reference evidence="1 2" key="1">
    <citation type="journal article" date="2012" name="J. Bacteriol.">
        <title>Complete Genome Sequence of Paenibacillus mucilaginosus 3016, a Bacterium Functional as Microbial Fertilizer.</title>
        <authorList>
            <person name="Ma M."/>
            <person name="Wang Z."/>
            <person name="Li L."/>
            <person name="Jiang X."/>
            <person name="Guan D."/>
            <person name="Cao F."/>
            <person name="Chen H."/>
            <person name="Wang X."/>
            <person name="Shen D."/>
            <person name="Du B."/>
            <person name="Li J."/>
        </authorList>
    </citation>
    <scope>NUCLEOTIDE SEQUENCE [LARGE SCALE GENOMIC DNA]</scope>
    <source>
        <strain evidence="1 2">3016</strain>
    </source>
</reference>
<gene>
    <name evidence="1" type="ORF">PM3016_557</name>
</gene>
<dbReference type="STRING" id="1116391.PM3016_557"/>
<name>H6NSY3_9BACL</name>
<dbReference type="GO" id="GO:0016740">
    <property type="term" value="F:transferase activity"/>
    <property type="evidence" value="ECO:0007669"/>
    <property type="project" value="UniProtKB-KW"/>
</dbReference>
<keyword evidence="2" id="KW-1185">Reference proteome</keyword>
<keyword evidence="1" id="KW-0808">Transferase</keyword>
<sequence length="76" mass="9234">MLGWKALYVPEAKGFHRRGWKKGSRGAIPLRIRRYSYINRYKMMLKNDRLLEFLKQCIPLLMYELPSLLYFLVREP</sequence>
<dbReference type="Proteomes" id="UP000007523">
    <property type="component" value="Chromosome"/>
</dbReference>
<dbReference type="RefSeq" id="WP_014368376.1">
    <property type="nucleotide sequence ID" value="NC_016935.1"/>
</dbReference>
<accession>H6NSY3</accession>